<dbReference type="Proteomes" id="UP001497512">
    <property type="component" value="Chromosome 8"/>
</dbReference>
<name>A0ABP0V0H2_9BRYO</name>
<dbReference type="NCBIfam" id="TIGR01570">
    <property type="entry name" value="A_thal_3588"/>
    <property type="match status" value="1"/>
</dbReference>
<evidence type="ECO:0008006" key="3">
    <source>
        <dbReference type="Google" id="ProtNLM"/>
    </source>
</evidence>
<keyword evidence="2" id="KW-1185">Reference proteome</keyword>
<evidence type="ECO:0000313" key="2">
    <source>
        <dbReference type="Proteomes" id="UP001497512"/>
    </source>
</evidence>
<evidence type="ECO:0000313" key="1">
    <source>
        <dbReference type="EMBL" id="CAK9234636.1"/>
    </source>
</evidence>
<gene>
    <name evidence="1" type="ORF">CSSPTR1EN2_LOCUS22316</name>
</gene>
<reference evidence="1" key="1">
    <citation type="submission" date="2024-02" db="EMBL/GenBank/DDBJ databases">
        <authorList>
            <consortium name="ELIXIR-Norway"/>
            <consortium name="Elixir Norway"/>
        </authorList>
    </citation>
    <scope>NUCLEOTIDE SEQUENCE</scope>
</reference>
<dbReference type="PANTHER" id="PTHR31696:SF72">
    <property type="entry name" value="OS05G0280000 PROTEIN"/>
    <property type="match status" value="1"/>
</dbReference>
<sequence length="249" mass="27305">MDRPAAAAVECQSKDIRFWTSLREFLLHVLFRCYGKAAPGGQSVRTAASMSKTSNYKVEKERVAESMLGSAVTGTLYGQRKGRVTFCVQEDSRSAPLLLLEFAMPTQSLVREMSSGLLRIALECEKSSKNACKDLKAGGLFAEPVWTMFCNGRKVGFAIKRQLVDADRDVLGVMQSVTMGAGVIPAAVAQEAACKQATVLKRDSDDDQAIMYMRARYERVAGSPDNLSFHMINPNGSPGQELSIFFIRV</sequence>
<protein>
    <recommendedName>
        <fullName evidence="3">Protein MIZU-KUSSEI 1</fullName>
    </recommendedName>
</protein>
<dbReference type="PANTHER" id="PTHR31696">
    <property type="entry name" value="PROTEIN MIZU-KUSSEI 1"/>
    <property type="match status" value="1"/>
</dbReference>
<accession>A0ABP0V0H2</accession>
<dbReference type="Pfam" id="PF04759">
    <property type="entry name" value="DUF617"/>
    <property type="match status" value="1"/>
</dbReference>
<organism evidence="1 2">
    <name type="scientific">Sphagnum troendelagicum</name>
    <dbReference type="NCBI Taxonomy" id="128251"/>
    <lineage>
        <taxon>Eukaryota</taxon>
        <taxon>Viridiplantae</taxon>
        <taxon>Streptophyta</taxon>
        <taxon>Embryophyta</taxon>
        <taxon>Bryophyta</taxon>
        <taxon>Sphagnophytina</taxon>
        <taxon>Sphagnopsida</taxon>
        <taxon>Sphagnales</taxon>
        <taxon>Sphagnaceae</taxon>
        <taxon>Sphagnum</taxon>
    </lineage>
</organism>
<proteinExistence type="predicted"/>
<dbReference type="InterPro" id="IPR006460">
    <property type="entry name" value="MIZ1-like_pln"/>
</dbReference>
<dbReference type="EMBL" id="OZ019900">
    <property type="protein sequence ID" value="CAK9234636.1"/>
    <property type="molecule type" value="Genomic_DNA"/>
</dbReference>